<dbReference type="SUPFAM" id="SSF46785">
    <property type="entry name" value="Winged helix' DNA-binding domain"/>
    <property type="match status" value="1"/>
</dbReference>
<dbReference type="InterPro" id="IPR051534">
    <property type="entry name" value="CBASS_pafABC_assoc_protein"/>
</dbReference>
<protein>
    <submittedName>
        <fullName evidence="3">YafY family protein</fullName>
    </submittedName>
</protein>
<dbReference type="InterPro" id="IPR026881">
    <property type="entry name" value="WYL_dom"/>
</dbReference>
<dbReference type="Pfam" id="PF13280">
    <property type="entry name" value="WYL"/>
    <property type="match status" value="1"/>
</dbReference>
<dbReference type="PROSITE" id="PS52050">
    <property type="entry name" value="WYL"/>
    <property type="match status" value="1"/>
</dbReference>
<keyword evidence="4" id="KW-1185">Reference proteome</keyword>
<dbReference type="Pfam" id="PF08279">
    <property type="entry name" value="HTH_11"/>
    <property type="match status" value="1"/>
</dbReference>
<evidence type="ECO:0000259" key="1">
    <source>
        <dbReference type="Pfam" id="PF08279"/>
    </source>
</evidence>
<proteinExistence type="predicted"/>
<evidence type="ECO:0000313" key="3">
    <source>
        <dbReference type="EMBL" id="GAA2584873.1"/>
    </source>
</evidence>
<comment type="caution">
    <text evidence="3">The sequence shown here is derived from an EMBL/GenBank/DDBJ whole genome shotgun (WGS) entry which is preliminary data.</text>
</comment>
<dbReference type="Gene3D" id="1.10.10.10">
    <property type="entry name" value="Winged helix-like DNA-binding domain superfamily/Winged helix DNA-binding domain"/>
    <property type="match status" value="1"/>
</dbReference>
<dbReference type="PANTHER" id="PTHR34580:SF1">
    <property type="entry name" value="PROTEIN PAFC"/>
    <property type="match status" value="1"/>
</dbReference>
<evidence type="ECO:0000313" key="4">
    <source>
        <dbReference type="Proteomes" id="UP001501509"/>
    </source>
</evidence>
<organism evidence="3 4">
    <name type="scientific">Actinomadura fulvescens</name>
    <dbReference type="NCBI Taxonomy" id="46160"/>
    <lineage>
        <taxon>Bacteria</taxon>
        <taxon>Bacillati</taxon>
        <taxon>Actinomycetota</taxon>
        <taxon>Actinomycetes</taxon>
        <taxon>Streptosporangiales</taxon>
        <taxon>Thermomonosporaceae</taxon>
        <taxon>Actinomadura</taxon>
    </lineage>
</organism>
<dbReference type="PANTHER" id="PTHR34580">
    <property type="match status" value="1"/>
</dbReference>
<dbReference type="EMBL" id="BAAATD010000002">
    <property type="protein sequence ID" value="GAA2584873.1"/>
    <property type="molecule type" value="Genomic_DNA"/>
</dbReference>
<evidence type="ECO:0000259" key="2">
    <source>
        <dbReference type="Pfam" id="PF13280"/>
    </source>
</evidence>
<dbReference type="InterPro" id="IPR036390">
    <property type="entry name" value="WH_DNA-bd_sf"/>
</dbReference>
<accession>A0ABP6BSM6</accession>
<reference evidence="4" key="1">
    <citation type="journal article" date="2019" name="Int. J. Syst. Evol. Microbiol.">
        <title>The Global Catalogue of Microorganisms (GCM) 10K type strain sequencing project: providing services to taxonomists for standard genome sequencing and annotation.</title>
        <authorList>
            <consortium name="The Broad Institute Genomics Platform"/>
            <consortium name="The Broad Institute Genome Sequencing Center for Infectious Disease"/>
            <person name="Wu L."/>
            <person name="Ma J."/>
        </authorList>
    </citation>
    <scope>NUCLEOTIDE SEQUENCE [LARGE SCALE GENOMIC DNA]</scope>
    <source>
        <strain evidence="4">JCM 6833</strain>
    </source>
</reference>
<gene>
    <name evidence="3" type="ORF">GCM10010411_16970</name>
</gene>
<dbReference type="InterPro" id="IPR013196">
    <property type="entry name" value="HTH_11"/>
</dbReference>
<feature type="domain" description="Helix-turn-helix type 11" evidence="1">
    <location>
        <begin position="11"/>
        <end position="67"/>
    </location>
</feature>
<sequence length="239" mass="26131">MYCRGVNRTDRLYALVEHLRACAPRRVSARALAARFEVSVRTIERDLAALQQGGVPIYADVGRAGGYTLDKSRTLPPLNFTPAEAVAVAISLGRAEGSPFSRSARTALQKIVAAMSAADGASARELAGRIRLLAPLEDDEPASVPAVLEEAVSTRRVVRLAYIDKDGTETERDVEPVAFTGGTHAWYLIGWCRLRGDARVFRIDRVRRAALLEETAPERSFEDITETPPNAVVRALEFI</sequence>
<feature type="domain" description="WYL" evidence="2">
    <location>
        <begin position="146"/>
        <end position="209"/>
    </location>
</feature>
<dbReference type="Proteomes" id="UP001501509">
    <property type="component" value="Unassembled WGS sequence"/>
</dbReference>
<dbReference type="InterPro" id="IPR036388">
    <property type="entry name" value="WH-like_DNA-bd_sf"/>
</dbReference>
<name>A0ABP6BSM6_9ACTN</name>